<keyword evidence="2" id="KW-1185">Reference proteome</keyword>
<dbReference type="STRING" id="1852522.SAMN06295960_2807"/>
<accession>A0A1X7KWW5</accession>
<dbReference type="InterPro" id="IPR005186">
    <property type="entry name" value="FlaG"/>
</dbReference>
<dbReference type="PANTHER" id="PTHR37166">
    <property type="entry name" value="PROTEIN FLAG"/>
    <property type="match status" value="1"/>
</dbReference>
<sequence length="124" mass="14239">MREVQRLQPNGLDVHLNRNSMILPKNLHAGNIATMLPRLGSMDMSQVTEMEQRQLDFAMDQLNQTIKTSGTEIRLKYHNKAEQIIVELLDRASREVVATSPPEYLLELSVKMKEMVGMFLDEKV</sequence>
<dbReference type="RefSeq" id="WP_085494967.1">
    <property type="nucleotide sequence ID" value="NZ_FXAZ01000003.1"/>
</dbReference>
<dbReference type="Proteomes" id="UP000193834">
    <property type="component" value="Unassembled WGS sequence"/>
</dbReference>
<gene>
    <name evidence="1" type="ORF">SAMN06295960_2807</name>
</gene>
<dbReference type="AlphaFoldDB" id="A0A1X7KWW5"/>
<dbReference type="InterPro" id="IPR035924">
    <property type="entry name" value="FlaG-like_sf"/>
</dbReference>
<dbReference type="PANTHER" id="PTHR37166:SF1">
    <property type="entry name" value="PROTEIN FLAG"/>
    <property type="match status" value="1"/>
</dbReference>
<dbReference type="OrthoDB" id="9799867at2"/>
<organism evidence="1 2">
    <name type="scientific">Paenibacillus aquistagni</name>
    <dbReference type="NCBI Taxonomy" id="1852522"/>
    <lineage>
        <taxon>Bacteria</taxon>
        <taxon>Bacillati</taxon>
        <taxon>Bacillota</taxon>
        <taxon>Bacilli</taxon>
        <taxon>Bacillales</taxon>
        <taxon>Paenibacillaceae</taxon>
        <taxon>Paenibacillus</taxon>
    </lineage>
</organism>
<dbReference type="SUPFAM" id="SSF160214">
    <property type="entry name" value="FlaG-like"/>
    <property type="match status" value="1"/>
</dbReference>
<proteinExistence type="predicted"/>
<dbReference type="Pfam" id="PF03646">
    <property type="entry name" value="FlaG"/>
    <property type="match status" value="1"/>
</dbReference>
<name>A0A1X7KWW5_9BACL</name>
<evidence type="ECO:0000313" key="1">
    <source>
        <dbReference type="EMBL" id="SMG46046.1"/>
    </source>
</evidence>
<reference evidence="1 2" key="1">
    <citation type="submission" date="2017-04" db="EMBL/GenBank/DDBJ databases">
        <authorList>
            <person name="Afonso C.L."/>
            <person name="Miller P.J."/>
            <person name="Scott M.A."/>
            <person name="Spackman E."/>
            <person name="Goraichik I."/>
            <person name="Dimitrov K.M."/>
            <person name="Suarez D.L."/>
            <person name="Swayne D.E."/>
        </authorList>
    </citation>
    <scope>NUCLEOTIDE SEQUENCE [LARGE SCALE GENOMIC DNA]</scope>
    <source>
        <strain evidence="1 2">11</strain>
    </source>
</reference>
<dbReference type="Gene3D" id="3.30.160.170">
    <property type="entry name" value="FlaG-like"/>
    <property type="match status" value="1"/>
</dbReference>
<protein>
    <submittedName>
        <fullName evidence="1">FlaG protein</fullName>
    </submittedName>
</protein>
<dbReference type="EMBL" id="FXAZ01000003">
    <property type="protein sequence ID" value="SMG46046.1"/>
    <property type="molecule type" value="Genomic_DNA"/>
</dbReference>
<evidence type="ECO:0000313" key="2">
    <source>
        <dbReference type="Proteomes" id="UP000193834"/>
    </source>
</evidence>